<dbReference type="GO" id="GO:0000422">
    <property type="term" value="P:autophagy of mitochondrion"/>
    <property type="evidence" value="ECO:0007669"/>
    <property type="project" value="TreeGrafter"/>
</dbReference>
<evidence type="ECO:0000256" key="3">
    <source>
        <dbReference type="ARBA" id="ARBA00022989"/>
    </source>
</evidence>
<evidence type="ECO:0000313" key="9">
    <source>
        <dbReference type="Proteomes" id="UP001165120"/>
    </source>
</evidence>
<gene>
    <name evidence="8" type="ORF">Cboi02_000261300</name>
</gene>
<evidence type="ECO:0000256" key="6">
    <source>
        <dbReference type="SAM" id="MobiDB-lite"/>
    </source>
</evidence>
<keyword evidence="2 7" id="KW-0812">Transmembrane</keyword>
<evidence type="ECO:0000256" key="5">
    <source>
        <dbReference type="ARBA" id="ARBA00038013"/>
    </source>
</evidence>
<evidence type="ECO:0000313" key="8">
    <source>
        <dbReference type="EMBL" id="GME69878.1"/>
    </source>
</evidence>
<feature type="transmembrane region" description="Helical" evidence="7">
    <location>
        <begin position="60"/>
        <end position="77"/>
    </location>
</feature>
<feature type="transmembrane region" description="Helical" evidence="7">
    <location>
        <begin position="89"/>
        <end position="106"/>
    </location>
</feature>
<dbReference type="GO" id="GO:0005741">
    <property type="term" value="C:mitochondrial outer membrane"/>
    <property type="evidence" value="ECO:0007669"/>
    <property type="project" value="TreeGrafter"/>
</dbReference>
<proteinExistence type="inferred from homology"/>
<accession>A0A9W6WGA9</accession>
<comment type="similarity">
    <text evidence="5">Belongs to the ATG33 family.</text>
</comment>
<feature type="compositionally biased region" description="Low complexity" evidence="6">
    <location>
        <begin position="197"/>
        <end position="222"/>
    </location>
</feature>
<evidence type="ECO:0000256" key="7">
    <source>
        <dbReference type="SAM" id="Phobius"/>
    </source>
</evidence>
<dbReference type="PANTHER" id="PTHR37278">
    <property type="entry name" value="AUTOPHAGY-RELATED PROTEIN 33-RELATED"/>
    <property type="match status" value="1"/>
</dbReference>
<feature type="region of interest" description="Disordered" evidence="6">
    <location>
        <begin position="197"/>
        <end position="232"/>
    </location>
</feature>
<feature type="transmembrane region" description="Helical" evidence="7">
    <location>
        <begin position="282"/>
        <end position="302"/>
    </location>
</feature>
<evidence type="ECO:0000256" key="1">
    <source>
        <dbReference type="ARBA" id="ARBA00004141"/>
    </source>
</evidence>
<evidence type="ECO:0000256" key="4">
    <source>
        <dbReference type="ARBA" id="ARBA00023136"/>
    </source>
</evidence>
<keyword evidence="3 7" id="KW-1133">Transmembrane helix</keyword>
<dbReference type="AlphaFoldDB" id="A0A9W6WGA9"/>
<dbReference type="GO" id="GO:0016236">
    <property type="term" value="P:macroautophagy"/>
    <property type="evidence" value="ECO:0007669"/>
    <property type="project" value="TreeGrafter"/>
</dbReference>
<sequence>MGKCITIIKLVGTGSVGIASSYLVYNSIDVIRNLIPNVNILENDNKLTSKITKLVRSSRFIFTSLSLISLRLFTLAYTHSNASGKHPYLIYASVTIPLSIISYYFNCFKFEQNLLKIYSPDSFTVSKKNIFYSFINSVKSFVINSRKSSLKFSIRNINYLQGLNNDKYDSIKRFLNSINNFLNNRLTNIEKIQETESTTSVEPVTETTATSTGVVSTSTEETSPLDNSIYNSVKKPEFTGDESLEEELPKTVAVKDEDEIEINNALTSSETKTNLRKLSKGYKITAGISSLSFIVSVIGLLGDNY</sequence>
<dbReference type="InterPro" id="IPR051668">
    <property type="entry name" value="ATG33"/>
</dbReference>
<evidence type="ECO:0000256" key="2">
    <source>
        <dbReference type="ARBA" id="ARBA00022692"/>
    </source>
</evidence>
<keyword evidence="9" id="KW-1185">Reference proteome</keyword>
<protein>
    <submittedName>
        <fullName evidence="8">Unnamed protein product</fullName>
    </submittedName>
</protein>
<organism evidence="8 9">
    <name type="scientific">Candida boidinii</name>
    <name type="common">Yeast</name>
    <dbReference type="NCBI Taxonomy" id="5477"/>
    <lineage>
        <taxon>Eukaryota</taxon>
        <taxon>Fungi</taxon>
        <taxon>Dikarya</taxon>
        <taxon>Ascomycota</taxon>
        <taxon>Saccharomycotina</taxon>
        <taxon>Pichiomycetes</taxon>
        <taxon>Pichiales</taxon>
        <taxon>Pichiaceae</taxon>
        <taxon>Ogataea</taxon>
        <taxon>Ogataea/Candida clade</taxon>
    </lineage>
</organism>
<name>A0A9W6WGA9_CANBO</name>
<reference evidence="8" key="1">
    <citation type="submission" date="2023-04" db="EMBL/GenBank/DDBJ databases">
        <title>Candida boidinii NBRC 10035.</title>
        <authorList>
            <person name="Ichikawa N."/>
            <person name="Sato H."/>
            <person name="Tonouchi N."/>
        </authorList>
    </citation>
    <scope>NUCLEOTIDE SEQUENCE</scope>
    <source>
        <strain evidence="8">NBRC 10035</strain>
    </source>
</reference>
<keyword evidence="4 7" id="KW-0472">Membrane</keyword>
<comment type="subcellular location">
    <subcellularLocation>
        <location evidence="1">Membrane</location>
        <topology evidence="1">Multi-pass membrane protein</topology>
    </subcellularLocation>
</comment>
<dbReference type="PANTHER" id="PTHR37278:SF1">
    <property type="entry name" value="AUTOPHAGY-RELATED PROTEIN 33-RELATED"/>
    <property type="match status" value="1"/>
</dbReference>
<comment type="caution">
    <text evidence="8">The sequence shown here is derived from an EMBL/GenBank/DDBJ whole genome shotgun (WGS) entry which is preliminary data.</text>
</comment>
<dbReference type="EMBL" id="BSXN01000802">
    <property type="protein sequence ID" value="GME69878.1"/>
    <property type="molecule type" value="Genomic_DNA"/>
</dbReference>
<dbReference type="Proteomes" id="UP001165120">
    <property type="component" value="Unassembled WGS sequence"/>
</dbReference>